<protein>
    <submittedName>
        <fullName evidence="2">Uncharacterized protein</fullName>
    </submittedName>
</protein>
<proteinExistence type="predicted"/>
<evidence type="ECO:0000256" key="1">
    <source>
        <dbReference type="SAM" id="Phobius"/>
    </source>
</evidence>
<sequence length="70" mass="7726">MDLAACAAIHRKITLREAAMWLISHILALSGLFVAPFPQIVDRNSMTIDVAKLGKTLIVSRFDRAYSLAI</sequence>
<gene>
    <name evidence="2" type="ORF">C0Z19_01795</name>
</gene>
<reference evidence="2 3" key="1">
    <citation type="submission" date="2018-01" db="EMBL/GenBank/DDBJ databases">
        <title>Whole genome analyses suggest that Burkholderia sensu lato contains two further novel genera in the rhizoxinica-symbiotica group Mycetohabitans gen. nov., and Trinickia gen. nov.: implications for the evolution of diazotrophy and nodulation in the Burkholderiaceae.</title>
        <authorList>
            <person name="Estrada-de los Santos P."/>
            <person name="Palmer M."/>
            <person name="Chavez-Ramirez B."/>
            <person name="Beukes C."/>
            <person name="Steenkamp E.T."/>
            <person name="Hirsch A.M."/>
            <person name="Manyaka P."/>
            <person name="Maluk M."/>
            <person name="Lafos M."/>
            <person name="Crook M."/>
            <person name="Gross E."/>
            <person name="Simon M.F."/>
            <person name="Bueno dos Reis Junior F."/>
            <person name="Poole P.S."/>
            <person name="Venter S.N."/>
            <person name="James E.K."/>
        </authorList>
    </citation>
    <scope>NUCLEOTIDE SEQUENCE [LARGE SCALE GENOMIC DNA]</scope>
    <source>
        <strain evidence="2 3">GP25-8</strain>
    </source>
</reference>
<dbReference type="RefSeq" id="WP_102608055.1">
    <property type="nucleotide sequence ID" value="NZ_CADIKD010000006.1"/>
</dbReference>
<evidence type="ECO:0000313" key="3">
    <source>
        <dbReference type="Proteomes" id="UP000235347"/>
    </source>
</evidence>
<accession>A0A2N7WG71</accession>
<name>A0A2N7WG71_9BURK</name>
<feature type="transmembrane region" description="Helical" evidence="1">
    <location>
        <begin position="18"/>
        <end position="37"/>
    </location>
</feature>
<dbReference type="Proteomes" id="UP000235347">
    <property type="component" value="Unassembled WGS sequence"/>
</dbReference>
<dbReference type="EMBL" id="PNYB01000001">
    <property type="protein sequence ID" value="PMS28466.1"/>
    <property type="molecule type" value="Genomic_DNA"/>
</dbReference>
<evidence type="ECO:0000313" key="2">
    <source>
        <dbReference type="EMBL" id="PMS28466.1"/>
    </source>
</evidence>
<organism evidence="2 3">
    <name type="scientific">Trinickia soli</name>
    <dbReference type="NCBI Taxonomy" id="380675"/>
    <lineage>
        <taxon>Bacteria</taxon>
        <taxon>Pseudomonadati</taxon>
        <taxon>Pseudomonadota</taxon>
        <taxon>Betaproteobacteria</taxon>
        <taxon>Burkholderiales</taxon>
        <taxon>Burkholderiaceae</taxon>
        <taxon>Trinickia</taxon>
    </lineage>
</organism>
<keyword evidence="1" id="KW-0472">Membrane</keyword>
<keyword evidence="3" id="KW-1185">Reference proteome</keyword>
<dbReference type="AlphaFoldDB" id="A0A2N7WG71"/>
<keyword evidence="1" id="KW-1133">Transmembrane helix</keyword>
<keyword evidence="1" id="KW-0812">Transmembrane</keyword>
<comment type="caution">
    <text evidence="2">The sequence shown here is derived from an EMBL/GenBank/DDBJ whole genome shotgun (WGS) entry which is preliminary data.</text>
</comment>